<sequence>MQLKVIENGYDNLVVLNDNIKLDGNQLTIGDLGCSHGRNSMTAINQLLGLVEKNESINKKVEKLLIYHEDLECNDFNQVQDCLDDNSISYLNNSFIKNNNLSTRALFLPKSFYEPLFEPESIDIIMCYTAVHWLPQYKSLTTGLLYEEAFETAENVEYFKKLSKDYLVEWLNLRYEELAENGLITLNIFEGGGIFHKINTAWDEYLATKGFKHADLNKVNVSSILRSSDEVNDCLAEFDGKYKILRNYLSREVYAFDRDHLSAVSLGQVLHGLGYYPEHFPTEEDKKEFFEVTAPTKLRFFSKSLTTLPTMTAEVPQPNAEYTKREMPGSNSDSNYYQFHPTPDQNGTSFQCGGDAGCIDNCAACITCGLSTLFVGCCAAIFSTRARR</sequence>
<dbReference type="EMBL" id="KQ964604">
    <property type="protein sequence ID" value="KXN67935.1"/>
    <property type="molecule type" value="Genomic_DNA"/>
</dbReference>
<name>A0A137NYP8_CONC2</name>
<dbReference type="InterPro" id="IPR029063">
    <property type="entry name" value="SAM-dependent_MTases_sf"/>
</dbReference>
<keyword evidence="1" id="KW-0808">Transferase</keyword>
<proteinExistence type="predicted"/>
<dbReference type="SUPFAM" id="SSF53335">
    <property type="entry name" value="S-adenosyl-L-methionine-dependent methyltransferases"/>
    <property type="match status" value="1"/>
</dbReference>
<dbReference type="PANTHER" id="PTHR31009">
    <property type="entry name" value="S-ADENOSYL-L-METHIONINE:CARBOXYL METHYLTRANSFERASE FAMILY PROTEIN"/>
    <property type="match status" value="1"/>
</dbReference>
<gene>
    <name evidence="1" type="ORF">CONCODRAFT_9902</name>
</gene>
<evidence type="ECO:0000313" key="1">
    <source>
        <dbReference type="EMBL" id="KXN67935.1"/>
    </source>
</evidence>
<dbReference type="GO" id="GO:0032259">
    <property type="term" value="P:methylation"/>
    <property type="evidence" value="ECO:0007669"/>
    <property type="project" value="UniProtKB-KW"/>
</dbReference>
<dbReference type="Proteomes" id="UP000070444">
    <property type="component" value="Unassembled WGS sequence"/>
</dbReference>
<dbReference type="InterPro" id="IPR005299">
    <property type="entry name" value="MeTrfase_7"/>
</dbReference>
<keyword evidence="1" id="KW-0489">Methyltransferase</keyword>
<organism evidence="1 2">
    <name type="scientific">Conidiobolus coronatus (strain ATCC 28846 / CBS 209.66 / NRRL 28638)</name>
    <name type="common">Delacroixia coronata</name>
    <dbReference type="NCBI Taxonomy" id="796925"/>
    <lineage>
        <taxon>Eukaryota</taxon>
        <taxon>Fungi</taxon>
        <taxon>Fungi incertae sedis</taxon>
        <taxon>Zoopagomycota</taxon>
        <taxon>Entomophthoromycotina</taxon>
        <taxon>Entomophthoromycetes</taxon>
        <taxon>Entomophthorales</taxon>
        <taxon>Ancylistaceae</taxon>
        <taxon>Conidiobolus</taxon>
    </lineage>
</organism>
<protein>
    <submittedName>
        <fullName evidence="1">S-adenosyl-L-methionine-dependent methyltransferase</fullName>
    </submittedName>
</protein>
<reference evidence="1 2" key="1">
    <citation type="journal article" date="2015" name="Genome Biol. Evol.">
        <title>Phylogenomic analyses indicate that early fungi evolved digesting cell walls of algal ancestors of land plants.</title>
        <authorList>
            <person name="Chang Y."/>
            <person name="Wang S."/>
            <person name="Sekimoto S."/>
            <person name="Aerts A.L."/>
            <person name="Choi C."/>
            <person name="Clum A."/>
            <person name="LaButti K.M."/>
            <person name="Lindquist E.A."/>
            <person name="Yee Ngan C."/>
            <person name="Ohm R.A."/>
            <person name="Salamov A.A."/>
            <person name="Grigoriev I.V."/>
            <person name="Spatafora J.W."/>
            <person name="Berbee M.L."/>
        </authorList>
    </citation>
    <scope>NUCLEOTIDE SEQUENCE [LARGE SCALE GENOMIC DNA]</scope>
    <source>
        <strain evidence="1 2">NRRL 28638</strain>
    </source>
</reference>
<dbReference type="OrthoDB" id="1523883at2759"/>
<dbReference type="Gene3D" id="3.40.50.150">
    <property type="entry name" value="Vaccinia Virus protein VP39"/>
    <property type="match status" value="1"/>
</dbReference>
<accession>A0A137NYP8</accession>
<dbReference type="GO" id="GO:0008168">
    <property type="term" value="F:methyltransferase activity"/>
    <property type="evidence" value="ECO:0007669"/>
    <property type="project" value="UniProtKB-KW"/>
</dbReference>
<dbReference type="Pfam" id="PF03492">
    <property type="entry name" value="Methyltransf_7"/>
    <property type="match status" value="1"/>
</dbReference>
<keyword evidence="2" id="KW-1185">Reference proteome</keyword>
<dbReference type="AlphaFoldDB" id="A0A137NYP8"/>
<evidence type="ECO:0000313" key="2">
    <source>
        <dbReference type="Proteomes" id="UP000070444"/>
    </source>
</evidence>